<dbReference type="InterPro" id="IPR022385">
    <property type="entry name" value="Rhs_assc_core"/>
</dbReference>
<dbReference type="PANTHER" id="PTHR32305:SF15">
    <property type="entry name" value="PROTEIN RHSA-RELATED"/>
    <property type="match status" value="1"/>
</dbReference>
<dbReference type="NCBIfam" id="TIGR03696">
    <property type="entry name" value="Rhs_assc_core"/>
    <property type="match status" value="1"/>
</dbReference>
<name>A0A6N9NDT1_9FLAO</name>
<evidence type="ECO:0000313" key="2">
    <source>
        <dbReference type="Proteomes" id="UP000470771"/>
    </source>
</evidence>
<dbReference type="InterPro" id="IPR050708">
    <property type="entry name" value="T6SS_VgrG/RHS"/>
</dbReference>
<protein>
    <recommendedName>
        <fullName evidence="3">RHS repeat-associated core domain-containing protein</fullName>
    </recommendedName>
</protein>
<dbReference type="Gene3D" id="2.180.10.10">
    <property type="entry name" value="RHS repeat-associated core"/>
    <property type="match status" value="1"/>
</dbReference>
<dbReference type="Proteomes" id="UP000470771">
    <property type="component" value="Unassembled WGS sequence"/>
</dbReference>
<gene>
    <name evidence="1" type="ORF">GQN54_01465</name>
</gene>
<evidence type="ECO:0000313" key="1">
    <source>
        <dbReference type="EMBL" id="NBG64766.1"/>
    </source>
</evidence>
<dbReference type="AlphaFoldDB" id="A0A6N9NDT1"/>
<accession>A0A6N9NDT1</accession>
<keyword evidence="2" id="KW-1185">Reference proteome</keyword>
<organism evidence="1 2">
    <name type="scientific">Acidiluteibacter ferrifornacis</name>
    <dbReference type="NCBI Taxonomy" id="2692424"/>
    <lineage>
        <taxon>Bacteria</taxon>
        <taxon>Pseudomonadati</taxon>
        <taxon>Bacteroidota</taxon>
        <taxon>Flavobacteriia</taxon>
        <taxon>Flavobacteriales</taxon>
        <taxon>Cryomorphaceae</taxon>
        <taxon>Acidiluteibacter</taxon>
    </lineage>
</organism>
<dbReference type="RefSeq" id="WP_160631237.1">
    <property type="nucleotide sequence ID" value="NZ_WWNE01000003.1"/>
</dbReference>
<reference evidence="1 2" key="1">
    <citation type="submission" date="2019-12" db="EMBL/GenBank/DDBJ databases">
        <authorList>
            <person name="Zhao J."/>
        </authorList>
    </citation>
    <scope>NUCLEOTIDE SEQUENCE [LARGE SCALE GENOMIC DNA]</scope>
    <source>
        <strain evidence="1 2">S-15</strain>
    </source>
</reference>
<sequence>MGNIRATIQGEKNGESEINLLSMQDYYPFGSPMPGRSIANTAAYKQGYQGQQVDGETSFNAFELRLYDSRLGSWLTPDPYRQHLSPYMAMSNNPFGAVDPDGGWDEEHGNGEGFNGDQHSTFAYIDEFYDRCPTCTADQIGMLIDRQRVNGFVTPEAVNNANLELVKKREAWVGSGDYERLTHTDYFYRSVNNYKININIYADRDPYEGVLGAIEYFLTNGHENGIKYNYDGKAIGLAPRGGFAPDVGFAKAASKTYSVYKAIAKNGDTYWGMTKNFKNRVIQHSDRFTSIDEIYSGLSKSAARGLEQLKIDAAGGLKYLDNKINSISINNPKLMEYYKEAIRYLNNL</sequence>
<evidence type="ECO:0008006" key="3">
    <source>
        <dbReference type="Google" id="ProtNLM"/>
    </source>
</evidence>
<proteinExistence type="predicted"/>
<comment type="caution">
    <text evidence="1">The sequence shown here is derived from an EMBL/GenBank/DDBJ whole genome shotgun (WGS) entry which is preliminary data.</text>
</comment>
<dbReference type="EMBL" id="WWNE01000003">
    <property type="protein sequence ID" value="NBG64766.1"/>
    <property type="molecule type" value="Genomic_DNA"/>
</dbReference>
<dbReference type="PANTHER" id="PTHR32305">
    <property type="match status" value="1"/>
</dbReference>